<dbReference type="OrthoDB" id="9795675at2"/>
<dbReference type="PANTHER" id="PTHR45953">
    <property type="entry name" value="IDURONATE 2-SULFATASE"/>
    <property type="match status" value="1"/>
</dbReference>
<dbReference type="InterPro" id="IPR017850">
    <property type="entry name" value="Alkaline_phosphatase_core_sf"/>
</dbReference>
<gene>
    <name evidence="5" type="ORF">DRV85_03725</name>
</gene>
<feature type="domain" description="Sulfatase N-terminal" evidence="4">
    <location>
        <begin position="3"/>
        <end position="373"/>
    </location>
</feature>
<dbReference type="Pfam" id="PF00884">
    <property type="entry name" value="Sulfatase"/>
    <property type="match status" value="1"/>
</dbReference>
<dbReference type="EMBL" id="QNTQ01000004">
    <property type="protein sequence ID" value="RBI86552.1"/>
    <property type="molecule type" value="Genomic_DNA"/>
</dbReference>
<dbReference type="GO" id="GO:0005737">
    <property type="term" value="C:cytoplasm"/>
    <property type="evidence" value="ECO:0007669"/>
    <property type="project" value="TreeGrafter"/>
</dbReference>
<evidence type="ECO:0000313" key="6">
    <source>
        <dbReference type="Proteomes" id="UP000253370"/>
    </source>
</evidence>
<evidence type="ECO:0000256" key="2">
    <source>
        <dbReference type="ARBA" id="ARBA00022801"/>
    </source>
</evidence>
<evidence type="ECO:0000313" key="5">
    <source>
        <dbReference type="EMBL" id="RBI86552.1"/>
    </source>
</evidence>
<dbReference type="PANTHER" id="PTHR45953:SF1">
    <property type="entry name" value="IDURONATE 2-SULFATASE"/>
    <property type="match status" value="1"/>
</dbReference>
<dbReference type="GO" id="GO:0008484">
    <property type="term" value="F:sulfuric ester hydrolase activity"/>
    <property type="evidence" value="ECO:0007669"/>
    <property type="project" value="TreeGrafter"/>
</dbReference>
<dbReference type="Gene3D" id="3.40.720.10">
    <property type="entry name" value="Alkaline Phosphatase, subunit A"/>
    <property type="match status" value="1"/>
</dbReference>
<keyword evidence="1" id="KW-0479">Metal-binding</keyword>
<keyword evidence="2 5" id="KW-0378">Hydrolase</keyword>
<dbReference type="Proteomes" id="UP000253370">
    <property type="component" value="Unassembled WGS sequence"/>
</dbReference>
<dbReference type="AlphaFoldDB" id="A0A365UB97"/>
<name>A0A365UB97_9RHOB</name>
<dbReference type="GO" id="GO:0046872">
    <property type="term" value="F:metal ion binding"/>
    <property type="evidence" value="ECO:0007669"/>
    <property type="project" value="UniProtKB-KW"/>
</dbReference>
<feature type="region of interest" description="Disordered" evidence="3">
    <location>
        <begin position="150"/>
        <end position="175"/>
    </location>
</feature>
<dbReference type="RefSeq" id="WP_113288102.1">
    <property type="nucleotide sequence ID" value="NZ_QNTQ01000004.1"/>
</dbReference>
<reference evidence="5 6" key="1">
    <citation type="submission" date="2018-07" db="EMBL/GenBank/DDBJ databases">
        <title>Rhodosalinus sp. strain E84T genomic sequence and assembly.</title>
        <authorList>
            <person name="Liu Z.-W."/>
            <person name="Lu D.-C."/>
        </authorList>
    </citation>
    <scope>NUCLEOTIDE SEQUENCE [LARGE SCALE GENOMIC DNA]</scope>
    <source>
        <strain evidence="5 6">E84</strain>
    </source>
</reference>
<dbReference type="SUPFAM" id="SSF53649">
    <property type="entry name" value="Alkaline phosphatase-like"/>
    <property type="match status" value="1"/>
</dbReference>
<evidence type="ECO:0000256" key="3">
    <source>
        <dbReference type="SAM" id="MobiDB-lite"/>
    </source>
</evidence>
<sequence>MRPNILLITADQWRGDWLGALGFPVRTPALDALAAEGTLFARHHAPCAPCSPARASLHTGLYQMNHRVVWNGAGLDARFDNLALAARRAGYLPTLFGYTDTAPDPRHLAPADPARATFEGVLPGFHLRQGLDEAEWPWITWLRGRGHPVADPAARHASPGEPGETISRRPPSYGADETQTAFLTEAFLAWLNEQEDGRPWFAHLSFLRPHPPFVVPEPYASMYAEDALPPPVRADSPADEAAQHPFVAAIQGFQELSDFVVGGRGLARDLTARDFARLRAIYAGMISEVDAQIGRLVDALRAAGQWDETVVVFTSDHGEMLGDHWMLGKGGFFEESYRIPLILRLPGQAGGGYVEAFTSAVDIFPTLAELMGVAPGQAVDGASLLPFVRGERPADWRDAALWEFDFRLLLGPRAADYGLAPEDCVLQCRRDDRHLYVASPGLPPALYDLSEDPGCLRNRADDPAMAGARLAAAEALIADRARLMDRTLANRAVWDWPAG</sequence>
<comment type="caution">
    <text evidence="5">The sequence shown here is derived from an EMBL/GenBank/DDBJ whole genome shotgun (WGS) entry which is preliminary data.</text>
</comment>
<evidence type="ECO:0000256" key="1">
    <source>
        <dbReference type="ARBA" id="ARBA00022723"/>
    </source>
</evidence>
<accession>A0A365UB97</accession>
<proteinExistence type="predicted"/>
<organism evidence="5 6">
    <name type="scientific">Rhodosalinus halophilus</name>
    <dbReference type="NCBI Taxonomy" id="2259333"/>
    <lineage>
        <taxon>Bacteria</taxon>
        <taxon>Pseudomonadati</taxon>
        <taxon>Pseudomonadota</taxon>
        <taxon>Alphaproteobacteria</taxon>
        <taxon>Rhodobacterales</taxon>
        <taxon>Paracoccaceae</taxon>
        <taxon>Rhodosalinus</taxon>
    </lineage>
</organism>
<protein>
    <submittedName>
        <fullName evidence="5">Phosphonate monoester hydrolase</fullName>
    </submittedName>
</protein>
<evidence type="ECO:0000259" key="4">
    <source>
        <dbReference type="Pfam" id="PF00884"/>
    </source>
</evidence>
<keyword evidence="6" id="KW-1185">Reference proteome</keyword>
<dbReference type="InterPro" id="IPR000917">
    <property type="entry name" value="Sulfatase_N"/>
</dbReference>